<keyword evidence="7" id="KW-1185">Reference proteome</keyword>
<dbReference type="EMBL" id="SJPU01000002">
    <property type="protein sequence ID" value="TWU17038.1"/>
    <property type="molecule type" value="Genomic_DNA"/>
</dbReference>
<evidence type="ECO:0000256" key="1">
    <source>
        <dbReference type="ARBA" id="ARBA00010641"/>
    </source>
</evidence>
<name>A0A5C6BYW1_9BACT</name>
<comment type="similarity">
    <text evidence="1">Belongs to the sigma-70 factor family. ECF subfamily.</text>
</comment>
<dbReference type="Pfam" id="PF08281">
    <property type="entry name" value="Sigma70_r4_2"/>
    <property type="match status" value="1"/>
</dbReference>
<dbReference type="Gene3D" id="1.10.10.10">
    <property type="entry name" value="Winged helix-like DNA-binding domain superfamily/Winged helix DNA-binding domain"/>
    <property type="match status" value="1"/>
</dbReference>
<evidence type="ECO:0000256" key="4">
    <source>
        <dbReference type="ARBA" id="ARBA00023163"/>
    </source>
</evidence>
<dbReference type="InterPro" id="IPR039425">
    <property type="entry name" value="RNA_pol_sigma-70-like"/>
</dbReference>
<dbReference type="GO" id="GO:0016987">
    <property type="term" value="F:sigma factor activity"/>
    <property type="evidence" value="ECO:0007669"/>
    <property type="project" value="UniProtKB-KW"/>
</dbReference>
<dbReference type="InterPro" id="IPR013324">
    <property type="entry name" value="RNA_pol_sigma_r3/r4-like"/>
</dbReference>
<dbReference type="CDD" id="cd06171">
    <property type="entry name" value="Sigma70_r4"/>
    <property type="match status" value="1"/>
</dbReference>
<dbReference type="GO" id="GO:0003677">
    <property type="term" value="F:DNA binding"/>
    <property type="evidence" value="ECO:0007669"/>
    <property type="project" value="InterPro"/>
</dbReference>
<dbReference type="InterPro" id="IPR013249">
    <property type="entry name" value="RNA_pol_sigma70_r4_t2"/>
</dbReference>
<dbReference type="OrthoDB" id="260857at2"/>
<dbReference type="Gene3D" id="1.10.1740.10">
    <property type="match status" value="1"/>
</dbReference>
<dbReference type="PANTHER" id="PTHR43133:SF51">
    <property type="entry name" value="RNA POLYMERASE SIGMA FACTOR"/>
    <property type="match status" value="1"/>
</dbReference>
<evidence type="ECO:0000256" key="3">
    <source>
        <dbReference type="ARBA" id="ARBA00023082"/>
    </source>
</evidence>
<keyword evidence="2" id="KW-0805">Transcription regulation</keyword>
<dbReference type="Proteomes" id="UP000319908">
    <property type="component" value="Unassembled WGS sequence"/>
</dbReference>
<comment type="caution">
    <text evidence="6">The sequence shown here is derived from an EMBL/GenBank/DDBJ whole genome shotgun (WGS) entry which is preliminary data.</text>
</comment>
<dbReference type="NCBIfam" id="TIGR02937">
    <property type="entry name" value="sigma70-ECF"/>
    <property type="match status" value="1"/>
</dbReference>
<keyword evidence="3" id="KW-0731">Sigma factor</keyword>
<evidence type="ECO:0000313" key="6">
    <source>
        <dbReference type="EMBL" id="TWU17038.1"/>
    </source>
</evidence>
<evidence type="ECO:0000256" key="2">
    <source>
        <dbReference type="ARBA" id="ARBA00023015"/>
    </source>
</evidence>
<dbReference type="AlphaFoldDB" id="A0A5C6BYW1"/>
<dbReference type="SUPFAM" id="SSF88946">
    <property type="entry name" value="Sigma2 domain of RNA polymerase sigma factors"/>
    <property type="match status" value="1"/>
</dbReference>
<proteinExistence type="inferred from homology"/>
<sequence length="191" mass="21911">MSLSDVDRLLLQRCLDREPRAWENFVDRFVGLVVHVVHRTTAGRGISIDDSTRDDYVAEVFLVLVRHDFAVLRRFRRQCSLATYLTVIARRVVVRRLQQAQRDTIVDGPRPQAQAAVKQAVNDSPTEIQRIDNAEEVEHLLTRLDTREANVVRMYHLEGKSYQEISQAVGVNENSIGPLLHRARQKMNGQS</sequence>
<feature type="domain" description="RNA polymerase sigma factor 70 region 4 type 2" evidence="5">
    <location>
        <begin position="135"/>
        <end position="187"/>
    </location>
</feature>
<evidence type="ECO:0000259" key="5">
    <source>
        <dbReference type="Pfam" id="PF08281"/>
    </source>
</evidence>
<dbReference type="InterPro" id="IPR036388">
    <property type="entry name" value="WH-like_DNA-bd_sf"/>
</dbReference>
<dbReference type="RefSeq" id="WP_146408549.1">
    <property type="nucleotide sequence ID" value="NZ_SJPU01000002.1"/>
</dbReference>
<keyword evidence="4" id="KW-0804">Transcription</keyword>
<reference evidence="6 7" key="1">
    <citation type="journal article" date="2020" name="Antonie Van Leeuwenhoek">
        <title>Rhodopirellula heiligendammensis sp. nov., Rhodopirellula pilleata sp. nov., and Rhodopirellula solitaria sp. nov. isolated from natural or artificial marine surfaces in Northern Germany and California, USA, and emended description of the genus Rhodopirellula.</title>
        <authorList>
            <person name="Kallscheuer N."/>
            <person name="Wiegand S."/>
            <person name="Jogler M."/>
            <person name="Boedeker C."/>
            <person name="Peeters S.H."/>
            <person name="Rast P."/>
            <person name="Heuer A."/>
            <person name="Jetten M.S.M."/>
            <person name="Rohde M."/>
            <person name="Jogler C."/>
        </authorList>
    </citation>
    <scope>NUCLEOTIDE SEQUENCE [LARGE SCALE GENOMIC DNA]</scope>
    <source>
        <strain evidence="6 7">Poly21</strain>
    </source>
</reference>
<dbReference type="InterPro" id="IPR013325">
    <property type="entry name" value="RNA_pol_sigma_r2"/>
</dbReference>
<dbReference type="GO" id="GO:0006352">
    <property type="term" value="P:DNA-templated transcription initiation"/>
    <property type="evidence" value="ECO:0007669"/>
    <property type="project" value="InterPro"/>
</dbReference>
<protein>
    <submittedName>
        <fullName evidence="6">RNA polymerase sigma factor SigX</fullName>
    </submittedName>
</protein>
<dbReference type="SUPFAM" id="SSF88659">
    <property type="entry name" value="Sigma3 and sigma4 domains of RNA polymerase sigma factors"/>
    <property type="match status" value="1"/>
</dbReference>
<evidence type="ECO:0000313" key="7">
    <source>
        <dbReference type="Proteomes" id="UP000319908"/>
    </source>
</evidence>
<gene>
    <name evidence="6" type="ORF">Poly21_42470</name>
</gene>
<organism evidence="6 7">
    <name type="scientific">Allorhodopirellula heiligendammensis</name>
    <dbReference type="NCBI Taxonomy" id="2714739"/>
    <lineage>
        <taxon>Bacteria</taxon>
        <taxon>Pseudomonadati</taxon>
        <taxon>Planctomycetota</taxon>
        <taxon>Planctomycetia</taxon>
        <taxon>Pirellulales</taxon>
        <taxon>Pirellulaceae</taxon>
        <taxon>Allorhodopirellula</taxon>
    </lineage>
</organism>
<dbReference type="InterPro" id="IPR014284">
    <property type="entry name" value="RNA_pol_sigma-70_dom"/>
</dbReference>
<accession>A0A5C6BYW1</accession>
<dbReference type="PANTHER" id="PTHR43133">
    <property type="entry name" value="RNA POLYMERASE ECF-TYPE SIGMA FACTO"/>
    <property type="match status" value="1"/>
</dbReference>